<protein>
    <submittedName>
        <fullName evidence="2">Uncharacterized protein</fullName>
    </submittedName>
</protein>
<dbReference type="Gene3D" id="2.40.70.10">
    <property type="entry name" value="Acid Proteases"/>
    <property type="match status" value="1"/>
</dbReference>
<accession>A0AAV6Y7R8</accession>
<feature type="region of interest" description="Disordered" evidence="1">
    <location>
        <begin position="1"/>
        <end position="29"/>
    </location>
</feature>
<evidence type="ECO:0000313" key="3">
    <source>
        <dbReference type="Proteomes" id="UP000826271"/>
    </source>
</evidence>
<evidence type="ECO:0000313" key="2">
    <source>
        <dbReference type="EMBL" id="KAG8390894.1"/>
    </source>
</evidence>
<name>A0AAV6Y7R8_9LAMI</name>
<gene>
    <name evidence="2" type="ORF">BUALT_Bualt01G0131000</name>
</gene>
<dbReference type="Proteomes" id="UP000826271">
    <property type="component" value="Unassembled WGS sequence"/>
</dbReference>
<keyword evidence="3" id="KW-1185">Reference proteome</keyword>
<comment type="caution">
    <text evidence="2">The sequence shown here is derived from an EMBL/GenBank/DDBJ whole genome shotgun (WGS) entry which is preliminary data.</text>
</comment>
<proteinExistence type="predicted"/>
<dbReference type="EMBL" id="WHWC01000001">
    <property type="protein sequence ID" value="KAG8390894.1"/>
    <property type="molecule type" value="Genomic_DNA"/>
</dbReference>
<dbReference type="InterPro" id="IPR021109">
    <property type="entry name" value="Peptidase_aspartic_dom_sf"/>
</dbReference>
<evidence type="ECO:0000256" key="1">
    <source>
        <dbReference type="SAM" id="MobiDB-lite"/>
    </source>
</evidence>
<sequence length="107" mass="12086">MEMSDEREDGCKEESGEEEGWAQPEEQIDYNPHHNFHISINAMNDIHDFRTIRVNGSARGKTIHILIETGSTHNFFDTEATKKLGCMIEATKPFPLLVAHGNSCTVK</sequence>
<dbReference type="AlphaFoldDB" id="A0AAV6Y7R8"/>
<organism evidence="2 3">
    <name type="scientific">Buddleja alternifolia</name>
    <dbReference type="NCBI Taxonomy" id="168488"/>
    <lineage>
        <taxon>Eukaryota</taxon>
        <taxon>Viridiplantae</taxon>
        <taxon>Streptophyta</taxon>
        <taxon>Embryophyta</taxon>
        <taxon>Tracheophyta</taxon>
        <taxon>Spermatophyta</taxon>
        <taxon>Magnoliopsida</taxon>
        <taxon>eudicotyledons</taxon>
        <taxon>Gunneridae</taxon>
        <taxon>Pentapetalae</taxon>
        <taxon>asterids</taxon>
        <taxon>lamiids</taxon>
        <taxon>Lamiales</taxon>
        <taxon>Scrophulariaceae</taxon>
        <taxon>Buddlejeae</taxon>
        <taxon>Buddleja</taxon>
    </lineage>
</organism>
<reference evidence="2" key="1">
    <citation type="submission" date="2019-10" db="EMBL/GenBank/DDBJ databases">
        <authorList>
            <person name="Zhang R."/>
            <person name="Pan Y."/>
            <person name="Wang J."/>
            <person name="Ma R."/>
            <person name="Yu S."/>
        </authorList>
    </citation>
    <scope>NUCLEOTIDE SEQUENCE</scope>
    <source>
        <strain evidence="2">LA-IB0</strain>
        <tissue evidence="2">Leaf</tissue>
    </source>
</reference>